<dbReference type="InterPro" id="IPR036186">
    <property type="entry name" value="Serpin_sf"/>
</dbReference>
<accession>A0ABY7EDZ3</accession>
<evidence type="ECO:0000256" key="2">
    <source>
        <dbReference type="RuleBase" id="RU000411"/>
    </source>
</evidence>
<feature type="domain" description="Serpin" evidence="3">
    <location>
        <begin position="1"/>
        <end position="250"/>
    </location>
</feature>
<evidence type="ECO:0000313" key="4">
    <source>
        <dbReference type="EMBL" id="WAR07017.1"/>
    </source>
</evidence>
<feature type="domain" description="Serpin" evidence="3">
    <location>
        <begin position="293"/>
        <end position="528"/>
    </location>
</feature>
<name>A0ABY7EDZ3_MYAAR</name>
<dbReference type="InterPro" id="IPR023796">
    <property type="entry name" value="Serpin_dom"/>
</dbReference>
<dbReference type="Proteomes" id="UP001164746">
    <property type="component" value="Chromosome 6"/>
</dbReference>
<reference evidence="4" key="1">
    <citation type="submission" date="2022-11" db="EMBL/GenBank/DDBJ databases">
        <title>Centuries of genome instability and evolution in soft-shell clam transmissible cancer (bioRxiv).</title>
        <authorList>
            <person name="Hart S.F.M."/>
            <person name="Yonemitsu M.A."/>
            <person name="Giersch R.M."/>
            <person name="Beal B.F."/>
            <person name="Arriagada G."/>
            <person name="Davis B.W."/>
            <person name="Ostrander E.A."/>
            <person name="Goff S.P."/>
            <person name="Metzger M.J."/>
        </authorList>
    </citation>
    <scope>NUCLEOTIDE SEQUENCE</scope>
    <source>
        <strain evidence="4">MELC-2E11</strain>
        <tissue evidence="4">Siphon/mantle</tissue>
    </source>
</reference>
<gene>
    <name evidence="4" type="ORF">MAR_016975</name>
</gene>
<organism evidence="4 5">
    <name type="scientific">Mya arenaria</name>
    <name type="common">Soft-shell clam</name>
    <dbReference type="NCBI Taxonomy" id="6604"/>
    <lineage>
        <taxon>Eukaryota</taxon>
        <taxon>Metazoa</taxon>
        <taxon>Spiralia</taxon>
        <taxon>Lophotrochozoa</taxon>
        <taxon>Mollusca</taxon>
        <taxon>Bivalvia</taxon>
        <taxon>Autobranchia</taxon>
        <taxon>Heteroconchia</taxon>
        <taxon>Euheterodonta</taxon>
        <taxon>Imparidentia</taxon>
        <taxon>Neoheterodontei</taxon>
        <taxon>Myida</taxon>
        <taxon>Myoidea</taxon>
        <taxon>Myidae</taxon>
        <taxon>Mya</taxon>
    </lineage>
</organism>
<dbReference type="Gene3D" id="3.30.497.10">
    <property type="entry name" value="Antithrombin, subunit I, domain 2"/>
    <property type="match status" value="3"/>
</dbReference>
<evidence type="ECO:0000256" key="1">
    <source>
        <dbReference type="ARBA" id="ARBA00009500"/>
    </source>
</evidence>
<dbReference type="Gene3D" id="2.10.310.10">
    <property type="entry name" value="Serpins superfamily"/>
    <property type="match status" value="1"/>
</dbReference>
<dbReference type="CDD" id="cd00172">
    <property type="entry name" value="serpin"/>
    <property type="match status" value="2"/>
</dbReference>
<dbReference type="PANTHER" id="PTHR11461">
    <property type="entry name" value="SERINE PROTEASE INHIBITOR, SERPIN"/>
    <property type="match status" value="1"/>
</dbReference>
<dbReference type="SUPFAM" id="SSF56574">
    <property type="entry name" value="Serpins"/>
    <property type="match status" value="2"/>
</dbReference>
<dbReference type="Gene3D" id="2.30.39.10">
    <property type="entry name" value="Alpha-1-antitrypsin, domain 1"/>
    <property type="match status" value="3"/>
</dbReference>
<dbReference type="InterPro" id="IPR042178">
    <property type="entry name" value="Serpin_sf_1"/>
</dbReference>
<keyword evidence="5" id="KW-1185">Reference proteome</keyword>
<dbReference type="PROSITE" id="PS00284">
    <property type="entry name" value="SERPIN"/>
    <property type="match status" value="2"/>
</dbReference>
<dbReference type="Pfam" id="PF00079">
    <property type="entry name" value="Serpin"/>
    <property type="match status" value="2"/>
</dbReference>
<dbReference type="PANTHER" id="PTHR11461:SF211">
    <property type="entry name" value="GH10112P-RELATED"/>
    <property type="match status" value="1"/>
</dbReference>
<protein>
    <submittedName>
        <fullName evidence="4">ANT3-like protein</fullName>
    </submittedName>
</protein>
<dbReference type="EMBL" id="CP111017">
    <property type="protein sequence ID" value="WAR07017.1"/>
    <property type="molecule type" value="Genomic_DNA"/>
</dbReference>
<proteinExistence type="inferred from homology"/>
<dbReference type="InterPro" id="IPR042185">
    <property type="entry name" value="Serpin_sf_2"/>
</dbReference>
<dbReference type="InterPro" id="IPR000215">
    <property type="entry name" value="Serpin_fam"/>
</dbReference>
<sequence length="539" mass="59622">MNSVYELERLGLILYSVVGEYMYAVSVGVEKGAGKFEVKDLGKKKGNWATQFKPESTKKDNFLLIDGKTTSVDMMNAEMKKVRYGESSEHACKVLHLPYMGEELAMIVVLPKDTDGLLKLEQSLDSPTLNTIINDVFSPTVVVSLPKFKLESSFALSNTLSALGMVDVFSEAKADLSGMGKELYVSQVFHKAFVDVNEEGTEAAAATAAVIRTRSLPARPREFKANHPFLFLIWNYKLNAPLFIGRGPDPSPPHPLRHMVTFLYVSMHKRGNFDRKMASENPKVSASANEFTLDIYKAVTESSKNDNLFIAPTSILVVMAMVQGNWATQFKPENTKKDNFHLIGGKTATIDMMNAEMENVRYGESSEHACKVLHLPYIGEELAMIVVLPKDTDGLLKLEQSLDSPTLNKIINDVITPTVVVSLPKFKLESSFALSNTLSALGMVDVFSEAKADLSGMGKKLYVSQVFHKAFVDVNEEGTEAAAATAAVMMTFSLPPPPSEFKADHPFLFLIWNYKLNAPLFIGRYMHPPSAPIQTHEEL</sequence>
<evidence type="ECO:0000313" key="5">
    <source>
        <dbReference type="Proteomes" id="UP001164746"/>
    </source>
</evidence>
<dbReference type="SMART" id="SM00093">
    <property type="entry name" value="SERPIN"/>
    <property type="match status" value="2"/>
</dbReference>
<comment type="similarity">
    <text evidence="1 2">Belongs to the serpin family.</text>
</comment>
<evidence type="ECO:0000259" key="3">
    <source>
        <dbReference type="SMART" id="SM00093"/>
    </source>
</evidence>
<dbReference type="InterPro" id="IPR023795">
    <property type="entry name" value="Serpin_CS"/>
</dbReference>